<sequence length="619" mass="66677">MRLSVGAVNTVAWRSVGCRTFLPASTCGTLRNESHAADKSSYVLMTAPPPTMGSAVLCMEMRATPSQHPLLSPSSSISSMVLRPVDSPFNTHELQSSGDMSGDSGGLLMAPPRPIHRLGNMRSRCYFTSLQCGAAVAQWLGRSPPTMATRVRYPAGSSPDCRMWESCWTMPLARGFSRGTPLPRPCILAPLHPRCSIHAISGEGGHLRVPAGKPVTRIVLPRPAFTPHSKALASNQGELGSIPDGIASGFSLVGSPGTSNLAFRHCSILTSLQSHRFASKACRSLRQRQIDPSRRCGSRGSRGASPLPDLSGTWTQTRTSRMRGSPAKPIHRAARSLKPNYRANLLSWSDPEKSTPPPSPRPEPNRVQSAAGSHPRFSRVGIVPDDAGVRWVFLGNSQFPPTLHSGVAPYSPRFTLIGSSKCLHSFTPVVVGPGKESTPPQPEGHDGDDDDDHTDDVKRPSSTSTYPPPPHTHTQGEACAPHTSARRYRRLGMSQSLPATPFYPPPLPRRLLLALVNLPLQPSGTIPPPPFLHSREQNLYLCKLSSTPTCSPPTKANRVQYPAGSQDFRKLESCRTMPLVDAFSQGYSVSLALSFRCLSILSSITLDGSQDLAVKGAAY</sequence>
<feature type="region of interest" description="Disordered" evidence="1">
    <location>
        <begin position="285"/>
        <end position="381"/>
    </location>
</feature>
<proteinExistence type="predicted"/>
<protein>
    <submittedName>
        <fullName evidence="2">Uncharacterized protein</fullName>
    </submittedName>
</protein>
<dbReference type="Proteomes" id="UP001159363">
    <property type="component" value="Chromosome 9"/>
</dbReference>
<evidence type="ECO:0000313" key="2">
    <source>
        <dbReference type="EMBL" id="KAJ8874050.1"/>
    </source>
</evidence>
<evidence type="ECO:0000313" key="3">
    <source>
        <dbReference type="Proteomes" id="UP001159363"/>
    </source>
</evidence>
<dbReference type="EMBL" id="JARBHB010000010">
    <property type="protein sequence ID" value="KAJ8874050.1"/>
    <property type="molecule type" value="Genomic_DNA"/>
</dbReference>
<accession>A0ABQ9GPU5</accession>
<gene>
    <name evidence="2" type="ORF">PR048_024890</name>
</gene>
<organism evidence="2 3">
    <name type="scientific">Dryococelus australis</name>
    <dbReference type="NCBI Taxonomy" id="614101"/>
    <lineage>
        <taxon>Eukaryota</taxon>
        <taxon>Metazoa</taxon>
        <taxon>Ecdysozoa</taxon>
        <taxon>Arthropoda</taxon>
        <taxon>Hexapoda</taxon>
        <taxon>Insecta</taxon>
        <taxon>Pterygota</taxon>
        <taxon>Neoptera</taxon>
        <taxon>Polyneoptera</taxon>
        <taxon>Phasmatodea</taxon>
        <taxon>Verophasmatodea</taxon>
        <taxon>Anareolatae</taxon>
        <taxon>Phasmatidae</taxon>
        <taxon>Eurycanthinae</taxon>
        <taxon>Dryococelus</taxon>
    </lineage>
</organism>
<comment type="caution">
    <text evidence="2">The sequence shown here is derived from an EMBL/GenBank/DDBJ whole genome shotgun (WGS) entry which is preliminary data.</text>
</comment>
<name>A0ABQ9GPU5_9NEOP</name>
<reference evidence="2 3" key="1">
    <citation type="submission" date="2023-02" db="EMBL/GenBank/DDBJ databases">
        <title>LHISI_Scaffold_Assembly.</title>
        <authorList>
            <person name="Stuart O.P."/>
            <person name="Cleave R."/>
            <person name="Magrath M.J.L."/>
            <person name="Mikheyev A.S."/>
        </authorList>
    </citation>
    <scope>NUCLEOTIDE SEQUENCE [LARGE SCALE GENOMIC DNA]</scope>
    <source>
        <strain evidence="2">Daus_M_001</strain>
        <tissue evidence="2">Leg muscle</tissue>
    </source>
</reference>
<evidence type="ECO:0000256" key="1">
    <source>
        <dbReference type="SAM" id="MobiDB-lite"/>
    </source>
</evidence>
<keyword evidence="3" id="KW-1185">Reference proteome</keyword>
<feature type="region of interest" description="Disordered" evidence="1">
    <location>
        <begin position="428"/>
        <end position="483"/>
    </location>
</feature>